<gene>
    <name evidence="2" type="primary">gb23313</name>
    <name evidence="2" type="ORF">PR202_gb23313</name>
</gene>
<reference evidence="2" key="2">
    <citation type="submission" date="2021-12" db="EMBL/GenBank/DDBJ databases">
        <title>Resequencing data analysis of finger millet.</title>
        <authorList>
            <person name="Hatakeyama M."/>
            <person name="Aluri S."/>
            <person name="Balachadran M.T."/>
            <person name="Sivarajan S.R."/>
            <person name="Poveda L."/>
            <person name="Shimizu-Inatsugi R."/>
            <person name="Schlapbach R."/>
            <person name="Sreeman S.M."/>
            <person name="Shimizu K.K."/>
        </authorList>
    </citation>
    <scope>NUCLEOTIDE SEQUENCE</scope>
</reference>
<accession>A0AAV5FJ34</accession>
<dbReference type="EMBL" id="BQKI01000085">
    <property type="protein sequence ID" value="GJN34632.1"/>
    <property type="molecule type" value="Genomic_DNA"/>
</dbReference>
<keyword evidence="3" id="KW-1185">Reference proteome</keyword>
<evidence type="ECO:0000313" key="2">
    <source>
        <dbReference type="EMBL" id="GJN34632.1"/>
    </source>
</evidence>
<protein>
    <submittedName>
        <fullName evidence="2">Uncharacterized protein</fullName>
    </submittedName>
</protein>
<reference evidence="2" key="1">
    <citation type="journal article" date="2018" name="DNA Res.">
        <title>Multiple hybrid de novo genome assembly of finger millet, an orphan allotetraploid crop.</title>
        <authorList>
            <person name="Hatakeyama M."/>
            <person name="Aluri S."/>
            <person name="Balachadran M.T."/>
            <person name="Sivarajan S.R."/>
            <person name="Patrignani A."/>
            <person name="Gruter S."/>
            <person name="Poveda L."/>
            <person name="Shimizu-Inatsugi R."/>
            <person name="Baeten J."/>
            <person name="Francoijs K.J."/>
            <person name="Nataraja K.N."/>
            <person name="Reddy Y.A.N."/>
            <person name="Phadnis S."/>
            <person name="Ravikumar R.L."/>
            <person name="Schlapbach R."/>
            <person name="Sreeman S.M."/>
            <person name="Shimizu K.K."/>
        </authorList>
    </citation>
    <scope>NUCLEOTIDE SEQUENCE</scope>
</reference>
<feature type="compositionally biased region" description="Low complexity" evidence="1">
    <location>
        <begin position="42"/>
        <end position="51"/>
    </location>
</feature>
<evidence type="ECO:0000256" key="1">
    <source>
        <dbReference type="SAM" id="MobiDB-lite"/>
    </source>
</evidence>
<evidence type="ECO:0000313" key="3">
    <source>
        <dbReference type="Proteomes" id="UP001054889"/>
    </source>
</evidence>
<dbReference type="AlphaFoldDB" id="A0AAV5FJ34"/>
<feature type="region of interest" description="Disordered" evidence="1">
    <location>
        <begin position="96"/>
        <end position="163"/>
    </location>
</feature>
<proteinExistence type="predicted"/>
<comment type="caution">
    <text evidence="2">The sequence shown here is derived from an EMBL/GenBank/DDBJ whole genome shotgun (WGS) entry which is preliminary data.</text>
</comment>
<dbReference type="Proteomes" id="UP001054889">
    <property type="component" value="Unassembled WGS sequence"/>
</dbReference>
<organism evidence="2 3">
    <name type="scientific">Eleusine coracana subsp. coracana</name>
    <dbReference type="NCBI Taxonomy" id="191504"/>
    <lineage>
        <taxon>Eukaryota</taxon>
        <taxon>Viridiplantae</taxon>
        <taxon>Streptophyta</taxon>
        <taxon>Embryophyta</taxon>
        <taxon>Tracheophyta</taxon>
        <taxon>Spermatophyta</taxon>
        <taxon>Magnoliopsida</taxon>
        <taxon>Liliopsida</taxon>
        <taxon>Poales</taxon>
        <taxon>Poaceae</taxon>
        <taxon>PACMAD clade</taxon>
        <taxon>Chloridoideae</taxon>
        <taxon>Cynodonteae</taxon>
        <taxon>Eleusininae</taxon>
        <taxon>Eleusine</taxon>
    </lineage>
</organism>
<name>A0AAV5FJ34_ELECO</name>
<sequence>MPMRRHHRWHHTLAARRGLSPFFLHVTVPTRDDGEEEELEEIAAASTTSSSPSPPRRNACMRVGGRGRPTERMAVRHAPDATSSSMSPDLVVITGSEQPELPAPSAHTPNRGRLLQRHAHLAGTPPRHPGREGGAWASTARRALLPNGVDHELSSDEESPSGR</sequence>
<feature type="region of interest" description="Disordered" evidence="1">
    <location>
        <begin position="40"/>
        <end position="71"/>
    </location>
</feature>